<keyword evidence="5" id="KW-0862">Zinc</keyword>
<dbReference type="GO" id="GO:0008270">
    <property type="term" value="F:zinc ion binding"/>
    <property type="evidence" value="ECO:0007669"/>
    <property type="project" value="UniProtKB-KW"/>
</dbReference>
<evidence type="ECO:0000256" key="4">
    <source>
        <dbReference type="ARBA" id="ARBA00022771"/>
    </source>
</evidence>
<evidence type="ECO:0000313" key="9">
    <source>
        <dbReference type="EMBL" id="KAK7573697.1"/>
    </source>
</evidence>
<dbReference type="PROSITE" id="PS00028">
    <property type="entry name" value="ZINC_FINGER_C2H2_1"/>
    <property type="match status" value="1"/>
</dbReference>
<evidence type="ECO:0000256" key="1">
    <source>
        <dbReference type="ARBA" id="ARBA00004123"/>
    </source>
</evidence>
<dbReference type="InterPro" id="IPR050888">
    <property type="entry name" value="ZnF_C2H2-type_TF"/>
</dbReference>
<feature type="domain" description="C2H2-type" evidence="8">
    <location>
        <begin position="102"/>
        <end position="125"/>
    </location>
</feature>
<dbReference type="PANTHER" id="PTHR24406">
    <property type="entry name" value="TRANSCRIPTIONAL REPRESSOR CTCFL-RELATED"/>
    <property type="match status" value="1"/>
</dbReference>
<organism evidence="9 10">
    <name type="scientific">Parthenolecanium corni</name>
    <dbReference type="NCBI Taxonomy" id="536013"/>
    <lineage>
        <taxon>Eukaryota</taxon>
        <taxon>Metazoa</taxon>
        <taxon>Ecdysozoa</taxon>
        <taxon>Arthropoda</taxon>
        <taxon>Hexapoda</taxon>
        <taxon>Insecta</taxon>
        <taxon>Pterygota</taxon>
        <taxon>Neoptera</taxon>
        <taxon>Paraneoptera</taxon>
        <taxon>Hemiptera</taxon>
        <taxon>Sternorrhyncha</taxon>
        <taxon>Coccoidea</taxon>
        <taxon>Coccidae</taxon>
        <taxon>Parthenolecanium</taxon>
    </lineage>
</organism>
<proteinExistence type="predicted"/>
<protein>
    <recommendedName>
        <fullName evidence="8">C2H2-type domain-containing protein</fullName>
    </recommendedName>
</protein>
<dbReference type="PROSITE" id="PS50157">
    <property type="entry name" value="ZINC_FINGER_C2H2_2"/>
    <property type="match status" value="2"/>
</dbReference>
<accession>A0AAN9THL2</accession>
<dbReference type="Gene3D" id="3.30.160.60">
    <property type="entry name" value="Classic Zinc Finger"/>
    <property type="match status" value="1"/>
</dbReference>
<evidence type="ECO:0000313" key="10">
    <source>
        <dbReference type="Proteomes" id="UP001367676"/>
    </source>
</evidence>
<dbReference type="InterPro" id="IPR013087">
    <property type="entry name" value="Znf_C2H2_type"/>
</dbReference>
<keyword evidence="4 7" id="KW-0863">Zinc-finger</keyword>
<keyword evidence="3" id="KW-0677">Repeat</keyword>
<evidence type="ECO:0000256" key="3">
    <source>
        <dbReference type="ARBA" id="ARBA00022737"/>
    </source>
</evidence>
<keyword evidence="6" id="KW-0539">Nucleus</keyword>
<dbReference type="SUPFAM" id="SSF57667">
    <property type="entry name" value="beta-beta-alpha zinc fingers"/>
    <property type="match status" value="1"/>
</dbReference>
<dbReference type="SMART" id="SM00355">
    <property type="entry name" value="ZnF_C2H2"/>
    <property type="match status" value="2"/>
</dbReference>
<comment type="caution">
    <text evidence="9">The sequence shown here is derived from an EMBL/GenBank/DDBJ whole genome shotgun (WGS) entry which is preliminary data.</text>
</comment>
<keyword evidence="2" id="KW-0479">Metal-binding</keyword>
<evidence type="ECO:0000256" key="6">
    <source>
        <dbReference type="ARBA" id="ARBA00023242"/>
    </source>
</evidence>
<sequence length="163" mass="18584">MAHKRYYCGKEPQFSCPCCSKRFVEPKSLTVVSISGCVEGKFQYSYSFDEYVYFTSPSLPSKKSTFIITDSGYGCPQCGNVYKHKTSLYKHLKYECQKEKQFQCWYCHKKFARKSHLQNHCKFVHDVDLSNATMDTLPATSSAIAIPTATSKTVARNVTDFTS</sequence>
<feature type="domain" description="C2H2-type" evidence="8">
    <location>
        <begin position="73"/>
        <end position="101"/>
    </location>
</feature>
<dbReference type="EMBL" id="JBBCAQ010000037">
    <property type="protein sequence ID" value="KAK7573697.1"/>
    <property type="molecule type" value="Genomic_DNA"/>
</dbReference>
<name>A0AAN9THL2_9HEMI</name>
<keyword evidence="10" id="KW-1185">Reference proteome</keyword>
<evidence type="ECO:0000256" key="2">
    <source>
        <dbReference type="ARBA" id="ARBA00022723"/>
    </source>
</evidence>
<reference evidence="9 10" key="1">
    <citation type="submission" date="2024-03" db="EMBL/GenBank/DDBJ databases">
        <title>Adaptation during the transition from Ophiocordyceps entomopathogen to insect associate is accompanied by gene loss and intensified selection.</title>
        <authorList>
            <person name="Ward C.M."/>
            <person name="Onetto C.A."/>
            <person name="Borneman A.R."/>
        </authorList>
    </citation>
    <scope>NUCLEOTIDE SEQUENCE [LARGE SCALE GENOMIC DNA]</scope>
    <source>
        <strain evidence="9">AWRI1</strain>
        <tissue evidence="9">Single Adult Female</tissue>
    </source>
</reference>
<comment type="subcellular location">
    <subcellularLocation>
        <location evidence="1">Nucleus</location>
    </subcellularLocation>
</comment>
<dbReference type="GO" id="GO:0005634">
    <property type="term" value="C:nucleus"/>
    <property type="evidence" value="ECO:0007669"/>
    <property type="project" value="UniProtKB-SubCell"/>
</dbReference>
<evidence type="ECO:0000259" key="8">
    <source>
        <dbReference type="PROSITE" id="PS50157"/>
    </source>
</evidence>
<dbReference type="InterPro" id="IPR036236">
    <property type="entry name" value="Znf_C2H2_sf"/>
</dbReference>
<evidence type="ECO:0000256" key="7">
    <source>
        <dbReference type="PROSITE-ProRule" id="PRU00042"/>
    </source>
</evidence>
<dbReference type="Proteomes" id="UP001367676">
    <property type="component" value="Unassembled WGS sequence"/>
</dbReference>
<evidence type="ECO:0000256" key="5">
    <source>
        <dbReference type="ARBA" id="ARBA00022833"/>
    </source>
</evidence>
<gene>
    <name evidence="9" type="ORF">V9T40_010888</name>
</gene>
<dbReference type="AlphaFoldDB" id="A0AAN9THL2"/>